<dbReference type="InterPro" id="IPR020471">
    <property type="entry name" value="AKR"/>
</dbReference>
<dbReference type="PANTHER" id="PTHR11732">
    <property type="entry name" value="ALDO/KETO REDUCTASE"/>
    <property type="match status" value="1"/>
</dbReference>
<evidence type="ECO:0000256" key="2">
    <source>
        <dbReference type="PIRSR" id="PIRSR000097-1"/>
    </source>
</evidence>
<organism evidence="6 7">
    <name type="scientific">Collybia nuda</name>
    <dbReference type="NCBI Taxonomy" id="64659"/>
    <lineage>
        <taxon>Eukaryota</taxon>
        <taxon>Fungi</taxon>
        <taxon>Dikarya</taxon>
        <taxon>Basidiomycota</taxon>
        <taxon>Agaricomycotina</taxon>
        <taxon>Agaricomycetes</taxon>
        <taxon>Agaricomycetidae</taxon>
        <taxon>Agaricales</taxon>
        <taxon>Tricholomatineae</taxon>
        <taxon>Clitocybaceae</taxon>
        <taxon>Collybia</taxon>
    </lineage>
</organism>
<accession>A0A9P6CMD8</accession>
<reference evidence="6" key="1">
    <citation type="submission" date="2020-11" db="EMBL/GenBank/DDBJ databases">
        <authorList>
            <consortium name="DOE Joint Genome Institute"/>
            <person name="Ahrendt S."/>
            <person name="Riley R."/>
            <person name="Andreopoulos W."/>
            <person name="Labutti K."/>
            <person name="Pangilinan J."/>
            <person name="Ruiz-Duenas F.J."/>
            <person name="Barrasa J.M."/>
            <person name="Sanchez-Garcia M."/>
            <person name="Camarero S."/>
            <person name="Miyauchi S."/>
            <person name="Serrano A."/>
            <person name="Linde D."/>
            <person name="Babiker R."/>
            <person name="Drula E."/>
            <person name="Ayuso-Fernandez I."/>
            <person name="Pacheco R."/>
            <person name="Padilla G."/>
            <person name="Ferreira P."/>
            <person name="Barriuso J."/>
            <person name="Kellner H."/>
            <person name="Castanera R."/>
            <person name="Alfaro M."/>
            <person name="Ramirez L."/>
            <person name="Pisabarro A.G."/>
            <person name="Kuo A."/>
            <person name="Tritt A."/>
            <person name="Lipzen A."/>
            <person name="He G."/>
            <person name="Yan M."/>
            <person name="Ng V."/>
            <person name="Cullen D."/>
            <person name="Martin F."/>
            <person name="Rosso M.-N."/>
            <person name="Henrissat B."/>
            <person name="Hibbett D."/>
            <person name="Martinez A.T."/>
            <person name="Grigoriev I.V."/>
        </authorList>
    </citation>
    <scope>NUCLEOTIDE SEQUENCE</scope>
    <source>
        <strain evidence="6">CBS 247.69</strain>
    </source>
</reference>
<gene>
    <name evidence="6" type="ORF">BDZ94DRAFT_1156537</name>
</gene>
<proteinExistence type="predicted"/>
<keyword evidence="7" id="KW-1185">Reference proteome</keyword>
<feature type="binding site" evidence="3">
    <location>
        <position position="112"/>
    </location>
    <ligand>
        <name>substrate</name>
    </ligand>
</feature>
<name>A0A9P6CMD8_9AGAR</name>
<dbReference type="SUPFAM" id="SSF51430">
    <property type="entry name" value="NAD(P)-linked oxidoreductase"/>
    <property type="match status" value="1"/>
</dbReference>
<feature type="active site" description="Proton donor" evidence="2">
    <location>
        <position position="51"/>
    </location>
</feature>
<dbReference type="AlphaFoldDB" id="A0A9P6CMD8"/>
<dbReference type="GO" id="GO:0016616">
    <property type="term" value="F:oxidoreductase activity, acting on the CH-OH group of donors, NAD or NADP as acceptor"/>
    <property type="evidence" value="ECO:0007669"/>
    <property type="project" value="UniProtKB-ARBA"/>
</dbReference>
<evidence type="ECO:0000256" key="1">
    <source>
        <dbReference type="ARBA" id="ARBA00023002"/>
    </source>
</evidence>
<evidence type="ECO:0000313" key="6">
    <source>
        <dbReference type="EMBL" id="KAF9467215.1"/>
    </source>
</evidence>
<feature type="domain" description="NADP-dependent oxidoreductase" evidence="5">
    <location>
        <begin position="18"/>
        <end position="305"/>
    </location>
</feature>
<protein>
    <submittedName>
        <fullName evidence="6">NADP-dependent oxidoreductase domain-containing protein</fullName>
    </submittedName>
</protein>
<comment type="caution">
    <text evidence="6">The sequence shown here is derived from an EMBL/GenBank/DDBJ whole genome shotgun (WGS) entry which is preliminary data.</text>
</comment>
<dbReference type="Pfam" id="PF00248">
    <property type="entry name" value="Aldo_ket_red"/>
    <property type="match status" value="1"/>
</dbReference>
<evidence type="ECO:0000313" key="7">
    <source>
        <dbReference type="Proteomes" id="UP000807353"/>
    </source>
</evidence>
<dbReference type="PRINTS" id="PR00069">
    <property type="entry name" value="ALDKETRDTASE"/>
</dbReference>
<dbReference type="PIRSF" id="PIRSF000097">
    <property type="entry name" value="AKR"/>
    <property type="match status" value="1"/>
</dbReference>
<sequence>MSFGNKFTLSTGAKIPQLALGTWLSKPGEVEATVEFAVRNNYRHLDLAMVYQNQGEVGAALKKVIPSVVKREDLFLTSKLWNSAHQTAEVAKELDETLRQLGTDYLDLYLIHWPVAFPPGDGLNPPHPTKETETALDTETTLVETWKAMTALLKSKVRAIGVCNFNIDHLQAIIAATGVVPAVNQIEIHPLLPQTELVAYCKEQGIHVTAYGTFGVNCKDIPYRDTSLPFPCRRPTWVDKPKLSTHPVVEDIAKRLNATPQQVLIAWGAYGEYSLVPKLVQEDRIITNFQQVKLSKEDYDAISALGNGNRARFNIPFTLADCPSWDINIFDEPEEKPATHKVKIH</sequence>
<dbReference type="EMBL" id="MU150238">
    <property type="protein sequence ID" value="KAF9467215.1"/>
    <property type="molecule type" value="Genomic_DNA"/>
</dbReference>
<feature type="site" description="Lowers pKa of active site Tyr" evidence="4">
    <location>
        <position position="79"/>
    </location>
</feature>
<keyword evidence="1" id="KW-0560">Oxidoreductase</keyword>
<dbReference type="InterPro" id="IPR023210">
    <property type="entry name" value="NADP_OxRdtase_dom"/>
</dbReference>
<dbReference type="Proteomes" id="UP000807353">
    <property type="component" value="Unassembled WGS sequence"/>
</dbReference>
<dbReference type="Gene3D" id="3.20.20.100">
    <property type="entry name" value="NADP-dependent oxidoreductase domain"/>
    <property type="match status" value="1"/>
</dbReference>
<dbReference type="OrthoDB" id="416253at2759"/>
<evidence type="ECO:0000259" key="5">
    <source>
        <dbReference type="Pfam" id="PF00248"/>
    </source>
</evidence>
<dbReference type="InterPro" id="IPR036812">
    <property type="entry name" value="NAD(P)_OxRdtase_dom_sf"/>
</dbReference>
<evidence type="ECO:0000256" key="3">
    <source>
        <dbReference type="PIRSR" id="PIRSR000097-2"/>
    </source>
</evidence>
<evidence type="ECO:0000256" key="4">
    <source>
        <dbReference type="PIRSR" id="PIRSR000097-3"/>
    </source>
</evidence>
<dbReference type="FunFam" id="3.20.20.100:FF:000002">
    <property type="entry name" value="2,5-diketo-D-gluconic acid reductase A"/>
    <property type="match status" value="1"/>
</dbReference>